<dbReference type="PANTHER" id="PTHR35617:SF3">
    <property type="entry name" value="CORE-BINDING (CB) DOMAIN-CONTAINING PROTEIN"/>
    <property type="match status" value="1"/>
</dbReference>
<feature type="region of interest" description="Disordered" evidence="2">
    <location>
        <begin position="184"/>
        <end position="212"/>
    </location>
</feature>
<feature type="compositionally biased region" description="Polar residues" evidence="2">
    <location>
        <begin position="198"/>
        <end position="212"/>
    </location>
</feature>
<dbReference type="InterPro" id="IPR013762">
    <property type="entry name" value="Integrase-like_cat_sf"/>
</dbReference>
<dbReference type="GO" id="GO:0003677">
    <property type="term" value="F:DNA binding"/>
    <property type="evidence" value="ECO:0007669"/>
    <property type="project" value="InterPro"/>
</dbReference>
<feature type="domain" description="Tyr recombinase" evidence="3">
    <location>
        <begin position="1"/>
        <end position="174"/>
    </location>
</feature>
<dbReference type="Proteomes" id="UP000716291">
    <property type="component" value="Unassembled WGS sequence"/>
</dbReference>
<evidence type="ECO:0000256" key="1">
    <source>
        <dbReference type="ARBA" id="ARBA00023172"/>
    </source>
</evidence>
<dbReference type="AlphaFoldDB" id="A0A9P6XH79"/>
<dbReference type="InterPro" id="IPR011010">
    <property type="entry name" value="DNA_brk_join_enz"/>
</dbReference>
<accession>A0A9P6XH79</accession>
<dbReference type="GO" id="GO:0006310">
    <property type="term" value="P:DNA recombination"/>
    <property type="evidence" value="ECO:0007669"/>
    <property type="project" value="UniProtKB-KW"/>
</dbReference>
<reference evidence="4" key="1">
    <citation type="journal article" date="2020" name="Microb. Genom.">
        <title>Genetic diversity of clinical and environmental Mucorales isolates obtained from an investigation of mucormycosis cases among solid organ transplant recipients.</title>
        <authorList>
            <person name="Nguyen M.H."/>
            <person name="Kaul D."/>
            <person name="Muto C."/>
            <person name="Cheng S.J."/>
            <person name="Richter R.A."/>
            <person name="Bruno V.M."/>
            <person name="Liu G."/>
            <person name="Beyhan S."/>
            <person name="Sundermann A.J."/>
            <person name="Mounaud S."/>
            <person name="Pasculle A.W."/>
            <person name="Nierman W.C."/>
            <person name="Driscoll E."/>
            <person name="Cumbie R."/>
            <person name="Clancy C.J."/>
            <person name="Dupont C.L."/>
        </authorList>
    </citation>
    <scope>NUCLEOTIDE SEQUENCE</scope>
    <source>
        <strain evidence="4">GL11</strain>
    </source>
</reference>
<evidence type="ECO:0000313" key="5">
    <source>
        <dbReference type="Proteomes" id="UP000716291"/>
    </source>
</evidence>
<dbReference type="PROSITE" id="PS51898">
    <property type="entry name" value="TYR_RECOMBINASE"/>
    <property type="match status" value="1"/>
</dbReference>
<dbReference type="Pfam" id="PF00589">
    <property type="entry name" value="Phage_integrase"/>
    <property type="match status" value="1"/>
</dbReference>
<proteinExistence type="predicted"/>
<dbReference type="Gene3D" id="1.10.443.10">
    <property type="entry name" value="Intergrase catalytic core"/>
    <property type="match status" value="1"/>
</dbReference>
<name>A0A9P6XH79_RHIOR</name>
<dbReference type="GO" id="GO:0015074">
    <property type="term" value="P:DNA integration"/>
    <property type="evidence" value="ECO:0007669"/>
    <property type="project" value="InterPro"/>
</dbReference>
<dbReference type="SUPFAM" id="SSF56349">
    <property type="entry name" value="DNA breaking-rejoining enzymes"/>
    <property type="match status" value="1"/>
</dbReference>
<protein>
    <recommendedName>
        <fullName evidence="3">Tyr recombinase domain-containing protein</fullName>
    </recommendedName>
</protein>
<gene>
    <name evidence="4" type="ORF">G6F64_002117</name>
</gene>
<dbReference type="EMBL" id="JAANQT010000179">
    <property type="protein sequence ID" value="KAG1313599.1"/>
    <property type="molecule type" value="Genomic_DNA"/>
</dbReference>
<dbReference type="PANTHER" id="PTHR35617">
    <property type="entry name" value="PHAGE_INTEGRASE DOMAIN-CONTAINING PROTEIN"/>
    <property type="match status" value="1"/>
</dbReference>
<sequence>MIGNAIMMRPRSDLGRLQYPNVDFTWSDDGQLLIPRQLKESQWKTAKIGVASQEDDIDCPVRTLKNFMDRTANIRENLYKEHTLFLTDVEKEDQIRSIRPATIASWIQQVMQGTGIDTSIHKAHSLRAAASTWAAMHGHNIDQVKKHANWSNKSSTFEKYYFKPFNNFQESQSINNTIFSAMENNTTSSEPETEATRIGTSMPSNPNNRFLL</sequence>
<evidence type="ECO:0000256" key="2">
    <source>
        <dbReference type="SAM" id="MobiDB-lite"/>
    </source>
</evidence>
<dbReference type="InterPro" id="IPR002104">
    <property type="entry name" value="Integrase_catalytic"/>
</dbReference>
<organism evidence="4 5">
    <name type="scientific">Rhizopus oryzae</name>
    <name type="common">Mucormycosis agent</name>
    <name type="synonym">Rhizopus arrhizus var. delemar</name>
    <dbReference type="NCBI Taxonomy" id="64495"/>
    <lineage>
        <taxon>Eukaryota</taxon>
        <taxon>Fungi</taxon>
        <taxon>Fungi incertae sedis</taxon>
        <taxon>Mucoromycota</taxon>
        <taxon>Mucoromycotina</taxon>
        <taxon>Mucoromycetes</taxon>
        <taxon>Mucorales</taxon>
        <taxon>Mucorineae</taxon>
        <taxon>Rhizopodaceae</taxon>
        <taxon>Rhizopus</taxon>
    </lineage>
</organism>
<keyword evidence="5" id="KW-1185">Reference proteome</keyword>
<evidence type="ECO:0000313" key="4">
    <source>
        <dbReference type="EMBL" id="KAG1313599.1"/>
    </source>
</evidence>
<keyword evidence="1" id="KW-0233">DNA recombination</keyword>
<evidence type="ECO:0000259" key="3">
    <source>
        <dbReference type="PROSITE" id="PS51898"/>
    </source>
</evidence>
<comment type="caution">
    <text evidence="4">The sequence shown here is derived from an EMBL/GenBank/DDBJ whole genome shotgun (WGS) entry which is preliminary data.</text>
</comment>